<dbReference type="SUPFAM" id="SSF52777">
    <property type="entry name" value="CoA-dependent acyltransferases"/>
    <property type="match status" value="2"/>
</dbReference>
<evidence type="ECO:0000256" key="1">
    <source>
        <dbReference type="ARBA" id="ARBA00004275"/>
    </source>
</evidence>
<dbReference type="GO" id="GO:0006631">
    <property type="term" value="P:fatty acid metabolic process"/>
    <property type="evidence" value="ECO:0007669"/>
    <property type="project" value="UniProtKB-KW"/>
</dbReference>
<evidence type="ECO:0000256" key="15">
    <source>
        <dbReference type="ARBA" id="ARBA00053195"/>
    </source>
</evidence>
<comment type="catalytic activity">
    <reaction evidence="14">
        <text>(R)-carnitine + acetyl-CoA = O-acetyl-(R)-carnitine + CoA</text>
        <dbReference type="Rhea" id="RHEA:21136"/>
        <dbReference type="ChEBI" id="CHEBI:16347"/>
        <dbReference type="ChEBI" id="CHEBI:57287"/>
        <dbReference type="ChEBI" id="CHEBI:57288"/>
        <dbReference type="ChEBI" id="CHEBI:57589"/>
        <dbReference type="EC" id="2.3.1.7"/>
    </reaction>
</comment>
<evidence type="ECO:0000256" key="18">
    <source>
        <dbReference type="PIRSR" id="PIRSR600542-1"/>
    </source>
</evidence>
<dbReference type="STRING" id="1037660.A0A066VA53"/>
<evidence type="ECO:0000256" key="3">
    <source>
        <dbReference type="ARBA" id="ARBA00005232"/>
    </source>
</evidence>
<comment type="similarity">
    <text evidence="3">Belongs to the carnitine/choline acetyltransferase family.</text>
</comment>
<evidence type="ECO:0000256" key="6">
    <source>
        <dbReference type="ARBA" id="ARBA00022792"/>
    </source>
</evidence>
<dbReference type="AlphaFoldDB" id="A0A066VA53"/>
<feature type="active site" description="Proton acceptor" evidence="18">
    <location>
        <position position="313"/>
    </location>
</feature>
<keyword evidence="6" id="KW-0999">Mitochondrion inner membrane</keyword>
<dbReference type="InParanoid" id="A0A066VA53"/>
<feature type="domain" description="Choline/carnitine acyltransferase" evidence="19">
    <location>
        <begin position="15"/>
        <end position="575"/>
    </location>
</feature>
<evidence type="ECO:0000259" key="19">
    <source>
        <dbReference type="Pfam" id="PF00755"/>
    </source>
</evidence>
<keyword evidence="11" id="KW-0472">Membrane</keyword>
<evidence type="ECO:0000256" key="13">
    <source>
        <dbReference type="ARBA" id="ARBA00023315"/>
    </source>
</evidence>
<keyword evidence="10" id="KW-0496">Mitochondrion</keyword>
<reference evidence="20 21" key="1">
    <citation type="submission" date="2014-05" db="EMBL/GenBank/DDBJ databases">
        <title>Draft genome sequence of a rare smut relative, Tilletiaria anomala UBC 951.</title>
        <authorList>
            <consortium name="DOE Joint Genome Institute"/>
            <person name="Toome M."/>
            <person name="Kuo A."/>
            <person name="Henrissat B."/>
            <person name="Lipzen A."/>
            <person name="Tritt A."/>
            <person name="Yoshinaga Y."/>
            <person name="Zane M."/>
            <person name="Barry K."/>
            <person name="Grigoriev I.V."/>
            <person name="Spatafora J.W."/>
            <person name="Aimea M.C."/>
        </authorList>
    </citation>
    <scope>NUCLEOTIDE SEQUENCE [LARGE SCALE GENOMIC DNA]</scope>
    <source>
        <strain evidence="20 21">UBC 951</strain>
    </source>
</reference>
<keyword evidence="21" id="KW-1185">Reference proteome</keyword>
<dbReference type="EC" id="2.3.1.7" evidence="16"/>
<keyword evidence="13" id="KW-0012">Acyltransferase</keyword>
<dbReference type="InterPro" id="IPR042231">
    <property type="entry name" value="Cho/carn_acyl_trans_2"/>
</dbReference>
<keyword evidence="5 20" id="KW-0808">Transferase</keyword>
<evidence type="ECO:0000256" key="8">
    <source>
        <dbReference type="ARBA" id="ARBA00022946"/>
    </source>
</evidence>
<dbReference type="InterPro" id="IPR039551">
    <property type="entry name" value="Cho/carn_acyl_trans"/>
</dbReference>
<dbReference type="FunFam" id="3.30.559.70:FF:000007">
    <property type="entry name" value="Carnitine O-acetyltransferase, mitochondrial"/>
    <property type="match status" value="1"/>
</dbReference>
<dbReference type="Gene3D" id="3.30.559.70">
    <property type="entry name" value="Choline/Carnitine o-acyltransferase, domain 2"/>
    <property type="match status" value="1"/>
</dbReference>
<dbReference type="EMBL" id="JMSN01000201">
    <property type="protein sequence ID" value="KDN35644.1"/>
    <property type="molecule type" value="Genomic_DNA"/>
</dbReference>
<evidence type="ECO:0000256" key="14">
    <source>
        <dbReference type="ARBA" id="ARBA00052702"/>
    </source>
</evidence>
<keyword evidence="9" id="KW-0443">Lipid metabolism</keyword>
<keyword evidence="4" id="KW-0813">Transport</keyword>
<evidence type="ECO:0000256" key="9">
    <source>
        <dbReference type="ARBA" id="ARBA00023098"/>
    </source>
</evidence>
<comment type="caution">
    <text evidence="20">The sequence shown here is derived from an EMBL/GenBank/DDBJ whole genome shotgun (WGS) entry which is preliminary data.</text>
</comment>
<comment type="function">
    <text evidence="15">Carnitine acetylase is specific for short chain fatty acids. Carnitine acetylase seems to affect the flux through the pyruvate dehydrogenase complex. It may be involved as well in the transport of acetyl-CoA into mitochondria.</text>
</comment>
<dbReference type="HOGENOM" id="CLU_013513_5_1_1"/>
<dbReference type="GO" id="GO:0005777">
    <property type="term" value="C:peroxisome"/>
    <property type="evidence" value="ECO:0007669"/>
    <property type="project" value="UniProtKB-SubCell"/>
</dbReference>
<evidence type="ECO:0000313" key="20">
    <source>
        <dbReference type="EMBL" id="KDN35644.1"/>
    </source>
</evidence>
<dbReference type="OrthoDB" id="240216at2759"/>
<evidence type="ECO:0000256" key="2">
    <source>
        <dbReference type="ARBA" id="ARBA00004443"/>
    </source>
</evidence>
<dbReference type="RefSeq" id="XP_013239835.1">
    <property type="nucleotide sequence ID" value="XM_013384381.1"/>
</dbReference>
<evidence type="ECO:0000256" key="4">
    <source>
        <dbReference type="ARBA" id="ARBA00022448"/>
    </source>
</evidence>
<comment type="subcellular location">
    <subcellularLocation>
        <location evidence="2">Mitochondrion inner membrane</location>
        <topology evidence="2">Peripheral membrane protein</topology>
        <orientation evidence="2">Matrix side</orientation>
    </subcellularLocation>
    <subcellularLocation>
        <location evidence="1">Peroxisome</location>
    </subcellularLocation>
</comment>
<dbReference type="GO" id="GO:0005743">
    <property type="term" value="C:mitochondrial inner membrane"/>
    <property type="evidence" value="ECO:0007669"/>
    <property type="project" value="UniProtKB-SubCell"/>
</dbReference>
<protein>
    <recommendedName>
        <fullName evidence="17">Carnitine O-acetyltransferase, mitochondrial</fullName>
        <ecNumber evidence="16">2.3.1.7</ecNumber>
    </recommendedName>
</protein>
<dbReference type="GO" id="GO:0004092">
    <property type="term" value="F:carnitine O-acetyltransferase activity"/>
    <property type="evidence" value="ECO:0007669"/>
    <property type="project" value="UniProtKB-EC"/>
</dbReference>
<proteinExistence type="inferred from homology"/>
<accession>A0A066VA53</accession>
<evidence type="ECO:0000256" key="16">
    <source>
        <dbReference type="ARBA" id="ARBA00066910"/>
    </source>
</evidence>
<dbReference type="OMA" id="KMDGTPT"/>
<gene>
    <name evidence="20" type="ORF">K437DRAFT_230142</name>
</gene>
<evidence type="ECO:0000313" key="21">
    <source>
        <dbReference type="Proteomes" id="UP000027361"/>
    </source>
</evidence>
<dbReference type="PANTHER" id="PTHR22589:SF103">
    <property type="entry name" value="CARNITINE O-ACETYL-TRANSFERASE, ISOFORM A-RELATED"/>
    <property type="match status" value="1"/>
</dbReference>
<evidence type="ECO:0000256" key="7">
    <source>
        <dbReference type="ARBA" id="ARBA00022832"/>
    </source>
</evidence>
<dbReference type="PANTHER" id="PTHR22589">
    <property type="entry name" value="CARNITINE O-ACYLTRANSFERASE"/>
    <property type="match status" value="1"/>
</dbReference>
<evidence type="ECO:0000256" key="11">
    <source>
        <dbReference type="ARBA" id="ARBA00023136"/>
    </source>
</evidence>
<evidence type="ECO:0000256" key="10">
    <source>
        <dbReference type="ARBA" id="ARBA00023128"/>
    </source>
</evidence>
<dbReference type="GO" id="GO:0009437">
    <property type="term" value="P:carnitine metabolic process"/>
    <property type="evidence" value="ECO:0007669"/>
    <property type="project" value="TreeGrafter"/>
</dbReference>
<keyword evidence="8" id="KW-0809">Transit peptide</keyword>
<dbReference type="Proteomes" id="UP000027361">
    <property type="component" value="Unassembled WGS sequence"/>
</dbReference>
<keyword evidence="7" id="KW-0276">Fatty acid metabolism</keyword>
<dbReference type="InterPro" id="IPR023213">
    <property type="entry name" value="CAT-like_dom_sf"/>
</dbReference>
<dbReference type="Gene3D" id="3.30.559.10">
    <property type="entry name" value="Chloramphenicol acetyltransferase-like domain"/>
    <property type="match status" value="1"/>
</dbReference>
<dbReference type="Pfam" id="PF00755">
    <property type="entry name" value="Carn_acyltransf"/>
    <property type="match status" value="1"/>
</dbReference>
<dbReference type="PROSITE" id="PS00439">
    <property type="entry name" value="ACYLTRANSF_C_1"/>
    <property type="match status" value="1"/>
</dbReference>
<sequence>MTGALFAGQTSLPRLPVPPLEQTLKKYLRSTLPHQPSKEALQATKNAVEAALSGADAKTFQTLQQRLLERRDSKDSWLSEWWNEAAYMAPRDPIVPYVNYFYKHQDDRKRRDNVTRASALLKGVLAFRRLVESGQLAPEKTKTGLLCSASYPWLFNSTRLPRKGLDHAVKYPAQSHNHLVVLRNGKYWQFDLVDRATGQELSEKEIQTQLKRILADPEGKSQEEYPIGALTGDDRDKFAQARQDLLAVSPDNVRALEAIQSSVIVLCLDNLSPVTLDEGAWELWTGNGARNRFFDKQQLIVFDNGSSGYNGEHSTMDGTPTLRMNDFILAAVDAGKIDMGTSARSAAELPAPTRITFQLNDGVRRAISRALHDFSALLAKHDLEVLDFQGYGKEAIKAFKCSPDAWVQMAIQLAYYKMYGIPCGTYESAQTRKFLLGRTEVIRSASVESKAFCEAMTDASVSDEQAYEKFQAAVKQHLAYAKDAADAQGVDRHLFGLKKLLRPDERLPALYSDAAFAATSTWKLSTSQISSERFTSWGFGEVTPEGYGCAYAIKADSLTFTLTSLKLSTRTLKHYINEACCEIRDLHKRLATKQHGAAGAKL</sequence>
<dbReference type="GeneID" id="25262737"/>
<keyword evidence="12" id="KW-0576">Peroxisome</keyword>
<evidence type="ECO:0000256" key="12">
    <source>
        <dbReference type="ARBA" id="ARBA00023140"/>
    </source>
</evidence>
<evidence type="ECO:0000256" key="5">
    <source>
        <dbReference type="ARBA" id="ARBA00022679"/>
    </source>
</evidence>
<dbReference type="InterPro" id="IPR000542">
    <property type="entry name" value="Carn_acyl_trans"/>
</dbReference>
<evidence type="ECO:0000256" key="17">
    <source>
        <dbReference type="ARBA" id="ARBA00073438"/>
    </source>
</evidence>
<organism evidence="20 21">
    <name type="scientific">Tilletiaria anomala (strain ATCC 24038 / CBS 436.72 / UBC 951)</name>
    <dbReference type="NCBI Taxonomy" id="1037660"/>
    <lineage>
        <taxon>Eukaryota</taxon>
        <taxon>Fungi</taxon>
        <taxon>Dikarya</taxon>
        <taxon>Basidiomycota</taxon>
        <taxon>Ustilaginomycotina</taxon>
        <taxon>Exobasidiomycetes</taxon>
        <taxon>Georgefischeriales</taxon>
        <taxon>Tilletiariaceae</taxon>
        <taxon>Tilletiaria</taxon>
    </lineage>
</organism>
<name>A0A066VA53_TILAU</name>